<feature type="region of interest" description="Disordered" evidence="1">
    <location>
        <begin position="330"/>
        <end position="350"/>
    </location>
</feature>
<dbReference type="EMBL" id="JAWQEG010003446">
    <property type="protein sequence ID" value="KAK3866183.1"/>
    <property type="molecule type" value="Genomic_DNA"/>
</dbReference>
<reference evidence="2" key="1">
    <citation type="submission" date="2023-10" db="EMBL/GenBank/DDBJ databases">
        <title>Genome assemblies of two species of porcelain crab, Petrolisthes cinctipes and Petrolisthes manimaculis (Anomura: Porcellanidae).</title>
        <authorList>
            <person name="Angst P."/>
        </authorList>
    </citation>
    <scope>NUCLEOTIDE SEQUENCE</scope>
    <source>
        <strain evidence="2">PB745_01</strain>
        <tissue evidence="2">Gill</tissue>
    </source>
</reference>
<dbReference type="AlphaFoldDB" id="A0AAE1K959"/>
<gene>
    <name evidence="2" type="ORF">Pcinc_028270</name>
</gene>
<feature type="region of interest" description="Disordered" evidence="1">
    <location>
        <begin position="28"/>
        <end position="70"/>
    </location>
</feature>
<evidence type="ECO:0000256" key="1">
    <source>
        <dbReference type="SAM" id="MobiDB-lite"/>
    </source>
</evidence>
<comment type="caution">
    <text evidence="2">The sequence shown here is derived from an EMBL/GenBank/DDBJ whole genome shotgun (WGS) entry which is preliminary data.</text>
</comment>
<accession>A0AAE1K959</accession>
<proteinExistence type="predicted"/>
<feature type="compositionally biased region" description="Low complexity" evidence="1">
    <location>
        <begin position="330"/>
        <end position="340"/>
    </location>
</feature>
<sequence>MMQVSTMYAQSLERQLVSRARRTQLIQNLSRSSCGNQADSLSMRQAGDTPTNKDPLPPLSFKRGDDGSIEVDPKECTDRLCRLPSQHKGGHMLGSPRRQHHQTSAAAVTAATRLTQSTGNLSVHSDLTLLKKNDHHQSPPISAPHSPVLDKKAAKKAKEKKEKEAKKTPSNFMLLTPWFTRQNCEKLLSQVRSGDIFEFNIKLHHHWGIAVLPKNKKPNLSSLELAHLVRDKDGRQRAVKQPLKEYWHEGVTARINNSRDVHKPPLPSGEVTSAALKLIVQPYRVWQNSEQMVVSCRYGDGPRARQLSDAARWGSLSRCVGLWLTLTSSTHTSPTGSPGPLRKRTVSVNF</sequence>
<organism evidence="2 3">
    <name type="scientific">Petrolisthes cinctipes</name>
    <name type="common">Flat porcelain crab</name>
    <dbReference type="NCBI Taxonomy" id="88211"/>
    <lineage>
        <taxon>Eukaryota</taxon>
        <taxon>Metazoa</taxon>
        <taxon>Ecdysozoa</taxon>
        <taxon>Arthropoda</taxon>
        <taxon>Crustacea</taxon>
        <taxon>Multicrustacea</taxon>
        <taxon>Malacostraca</taxon>
        <taxon>Eumalacostraca</taxon>
        <taxon>Eucarida</taxon>
        <taxon>Decapoda</taxon>
        <taxon>Pleocyemata</taxon>
        <taxon>Anomura</taxon>
        <taxon>Galatheoidea</taxon>
        <taxon>Porcellanidae</taxon>
        <taxon>Petrolisthes</taxon>
    </lineage>
</organism>
<protein>
    <submittedName>
        <fullName evidence="2">Uncharacterized protein</fullName>
    </submittedName>
</protein>
<feature type="compositionally biased region" description="Basic residues" evidence="1">
    <location>
        <begin position="341"/>
        <end position="350"/>
    </location>
</feature>
<dbReference type="Gene3D" id="3.90.1720.10">
    <property type="entry name" value="endopeptidase domain like (from Nostoc punctiforme)"/>
    <property type="match status" value="1"/>
</dbReference>
<evidence type="ECO:0000313" key="2">
    <source>
        <dbReference type="EMBL" id="KAK3866183.1"/>
    </source>
</evidence>
<name>A0AAE1K959_PETCI</name>
<dbReference type="Proteomes" id="UP001286313">
    <property type="component" value="Unassembled WGS sequence"/>
</dbReference>
<evidence type="ECO:0000313" key="3">
    <source>
        <dbReference type="Proteomes" id="UP001286313"/>
    </source>
</evidence>
<feature type="compositionally biased region" description="Polar residues" evidence="1">
    <location>
        <begin position="28"/>
        <end position="52"/>
    </location>
</feature>
<feature type="region of interest" description="Disordered" evidence="1">
    <location>
        <begin position="133"/>
        <end position="167"/>
    </location>
</feature>
<keyword evidence="3" id="KW-1185">Reference proteome</keyword>